<dbReference type="Gene3D" id="3.10.450.50">
    <property type="match status" value="1"/>
</dbReference>
<reference evidence="2 3" key="1">
    <citation type="submission" date="2020-08" db="EMBL/GenBank/DDBJ databases">
        <title>Genomic Encyclopedia of Type Strains, Phase IV (KMG-V): Genome sequencing to study the core and pangenomes of soil and plant-associated prokaryotes.</title>
        <authorList>
            <person name="Whitman W."/>
        </authorList>
    </citation>
    <scope>NUCLEOTIDE SEQUENCE [LARGE SCALE GENOMIC DNA]</scope>
    <source>
        <strain evidence="2 3">MP7CTX6</strain>
    </source>
</reference>
<comment type="caution">
    <text evidence="2">The sequence shown here is derived from an EMBL/GenBank/DDBJ whole genome shotgun (WGS) entry which is preliminary data.</text>
</comment>
<evidence type="ECO:0000313" key="2">
    <source>
        <dbReference type="EMBL" id="MBB5623644.1"/>
    </source>
</evidence>
<gene>
    <name evidence="2" type="ORF">HDE69_004731</name>
</gene>
<dbReference type="SUPFAM" id="SSF54427">
    <property type="entry name" value="NTF2-like"/>
    <property type="match status" value="1"/>
</dbReference>
<feature type="domain" description="SnoaL-like" evidence="1">
    <location>
        <begin position="26"/>
        <end position="106"/>
    </location>
</feature>
<dbReference type="Pfam" id="PF12680">
    <property type="entry name" value="SnoaL_2"/>
    <property type="match status" value="1"/>
</dbReference>
<dbReference type="RefSeq" id="WP_183869728.1">
    <property type="nucleotide sequence ID" value="NZ_JACHCF010000014.1"/>
</dbReference>
<dbReference type="AlphaFoldDB" id="A0A7W8YXH6"/>
<accession>A0A7W8YXH6</accession>
<dbReference type="InterPro" id="IPR037401">
    <property type="entry name" value="SnoaL-like"/>
</dbReference>
<evidence type="ECO:0000313" key="3">
    <source>
        <dbReference type="Proteomes" id="UP000537718"/>
    </source>
</evidence>
<dbReference type="Proteomes" id="UP000537718">
    <property type="component" value="Unassembled WGS sequence"/>
</dbReference>
<dbReference type="EMBL" id="JACHCF010000014">
    <property type="protein sequence ID" value="MBB5623644.1"/>
    <property type="molecule type" value="Genomic_DNA"/>
</dbReference>
<protein>
    <submittedName>
        <fullName evidence="2">Putative ester cyclase</fullName>
    </submittedName>
</protein>
<evidence type="ECO:0000259" key="1">
    <source>
        <dbReference type="Pfam" id="PF12680"/>
    </source>
</evidence>
<dbReference type="InterPro" id="IPR032710">
    <property type="entry name" value="NTF2-like_dom_sf"/>
</dbReference>
<proteinExistence type="predicted"/>
<organism evidence="2 3">
    <name type="scientific">Pedobacter cryoconitis</name>
    <dbReference type="NCBI Taxonomy" id="188932"/>
    <lineage>
        <taxon>Bacteria</taxon>
        <taxon>Pseudomonadati</taxon>
        <taxon>Bacteroidota</taxon>
        <taxon>Sphingobacteriia</taxon>
        <taxon>Sphingobacteriales</taxon>
        <taxon>Sphingobacteriaceae</taxon>
        <taxon>Pedobacter</taxon>
    </lineage>
</organism>
<name>A0A7W8YXH6_9SPHI</name>
<sequence length="128" mass="14956">MIDYKSRLKEMFSAVLENSIYNEKLIHQYFNQNYVQHVDGKTLHFDGFNQHMKTLKKDMPEIKIDIKTLVQEGNTVFSNHVVSKKTASDMKIQVIGEFRFEGDQICYCDELTYLISGDPKDRDLGSRI</sequence>